<proteinExistence type="predicted"/>
<gene>
    <name evidence="2" type="ORF">CYNAS_LOCUS2538</name>
</gene>
<feature type="compositionally biased region" description="Basic and acidic residues" evidence="1">
    <location>
        <begin position="516"/>
        <end position="534"/>
    </location>
</feature>
<keyword evidence="3" id="KW-1185">Reference proteome</keyword>
<organism evidence="2 3">
    <name type="scientific">Cylicocyclus nassatus</name>
    <name type="common">Nematode worm</name>
    <dbReference type="NCBI Taxonomy" id="53992"/>
    <lineage>
        <taxon>Eukaryota</taxon>
        <taxon>Metazoa</taxon>
        <taxon>Ecdysozoa</taxon>
        <taxon>Nematoda</taxon>
        <taxon>Chromadorea</taxon>
        <taxon>Rhabditida</taxon>
        <taxon>Rhabditina</taxon>
        <taxon>Rhabditomorpha</taxon>
        <taxon>Strongyloidea</taxon>
        <taxon>Strongylidae</taxon>
        <taxon>Cylicocyclus</taxon>
    </lineage>
</organism>
<reference evidence="2" key="1">
    <citation type="submission" date="2023-07" db="EMBL/GenBank/DDBJ databases">
        <authorList>
            <consortium name="CYATHOMIX"/>
        </authorList>
    </citation>
    <scope>NUCLEOTIDE SEQUENCE</scope>
    <source>
        <strain evidence="2">N/A</strain>
    </source>
</reference>
<comment type="caution">
    <text evidence="2">The sequence shown here is derived from an EMBL/GenBank/DDBJ whole genome shotgun (WGS) entry which is preliminary data.</text>
</comment>
<feature type="compositionally biased region" description="Polar residues" evidence="1">
    <location>
        <begin position="488"/>
        <end position="500"/>
    </location>
</feature>
<feature type="compositionally biased region" description="Polar residues" evidence="1">
    <location>
        <begin position="354"/>
        <end position="367"/>
    </location>
</feature>
<dbReference type="EMBL" id="CATQJL010000001">
    <property type="protein sequence ID" value="CAJ0590555.1"/>
    <property type="molecule type" value="Genomic_DNA"/>
</dbReference>
<feature type="region of interest" description="Disordered" evidence="1">
    <location>
        <begin position="269"/>
        <end position="341"/>
    </location>
</feature>
<name>A0AA36DNX1_CYLNA</name>
<evidence type="ECO:0000313" key="2">
    <source>
        <dbReference type="EMBL" id="CAJ0590555.1"/>
    </source>
</evidence>
<dbReference type="AlphaFoldDB" id="A0AA36DNX1"/>
<feature type="compositionally biased region" description="Low complexity" evidence="1">
    <location>
        <begin position="235"/>
        <end position="245"/>
    </location>
</feature>
<protein>
    <submittedName>
        <fullName evidence="2">Uncharacterized protein</fullName>
    </submittedName>
</protein>
<feature type="region of interest" description="Disordered" evidence="1">
    <location>
        <begin position="651"/>
        <end position="675"/>
    </location>
</feature>
<feature type="compositionally biased region" description="Polar residues" evidence="1">
    <location>
        <begin position="659"/>
        <end position="668"/>
    </location>
</feature>
<sequence>MSFVQPMSDQVEFYDTVEARSYGSLGNDDEITESMCDEFFRSRLGNPPTTSLQDAIVVSHTRTEDGHQEATIQASNGEAVLEPPIVVPRVTESVTQSVTVPSQDENRPVTVATKEEANLEDLGRLAMFGKKRTVLRRSQIRELPQPTHSQPGAPASSSLQSTSRHPNTTPSAPRTTGAKSLVPPVTKTGTLTRKSNAHIRPERSTPLSQRQTQERSVRPAIALPRPTGRTPVLKPVRTPRTVPQVPSGPITRARSKELRNVAIESSSMQSVATVGSRGTGNIENGLRQLRLGTEPERVSRSRAPHTTTSSRSSAMQRQPVRIGHERQRPPSPGSFLRSEAVPSAREFRQELLHRNSSLGSCQRASSTPKDEQKQFSTNGEQSKKGPASQRTSGTAAAPPVARASSVTRPARAPVVPLAPRSSSVTRAPTVAQPSVRPTVRSSSSTRPAVGPAMTRPHVRPPSVTRPQIPNSTAPPRTVSRNGIVPDRNTVSIRTTGTTPIPSRPSEPRSTVIGSFRRRDPGDSTPRQDFRDNLRRYPAPSGLTPLHRPLATATSIRFHPLHVHGCTSNDTANVAAPSPPKVLSKHQVDAMINRLAAPRRSAVPKGIPNQQTHGLSCTKVRSRSTSMARRPLSAQELHAPACRAALQFAPEDQLGPSNCPPQSSASVQDMASGDVM</sequence>
<feature type="compositionally biased region" description="Low complexity" evidence="1">
    <location>
        <begin position="433"/>
        <end position="447"/>
    </location>
</feature>
<feature type="region of interest" description="Disordered" evidence="1">
    <location>
        <begin position="142"/>
        <end position="250"/>
    </location>
</feature>
<feature type="compositionally biased region" description="Polar residues" evidence="1">
    <location>
        <begin position="146"/>
        <end position="178"/>
    </location>
</feature>
<evidence type="ECO:0000313" key="3">
    <source>
        <dbReference type="Proteomes" id="UP001176961"/>
    </source>
</evidence>
<feature type="compositionally biased region" description="Low complexity" evidence="1">
    <location>
        <begin position="394"/>
        <end position="420"/>
    </location>
</feature>
<feature type="region of interest" description="Disordered" evidence="1">
    <location>
        <begin position="354"/>
        <end position="546"/>
    </location>
</feature>
<dbReference type="Proteomes" id="UP001176961">
    <property type="component" value="Unassembled WGS sequence"/>
</dbReference>
<feature type="compositionally biased region" description="Polar residues" evidence="1">
    <location>
        <begin position="304"/>
        <end position="316"/>
    </location>
</feature>
<accession>A0AA36DNX1</accession>
<feature type="compositionally biased region" description="Polar residues" evidence="1">
    <location>
        <begin position="464"/>
        <end position="480"/>
    </location>
</feature>
<evidence type="ECO:0000256" key="1">
    <source>
        <dbReference type="SAM" id="MobiDB-lite"/>
    </source>
</evidence>